<evidence type="ECO:0000313" key="1">
    <source>
        <dbReference type="EMBL" id="SDD38055.1"/>
    </source>
</evidence>
<protein>
    <submittedName>
        <fullName evidence="1">Uncharacterized protein</fullName>
    </submittedName>
</protein>
<organism evidence="1 2">
    <name type="scientific">Algoriphagus faecimaris</name>
    <dbReference type="NCBI Taxonomy" id="686796"/>
    <lineage>
        <taxon>Bacteria</taxon>
        <taxon>Pseudomonadati</taxon>
        <taxon>Bacteroidota</taxon>
        <taxon>Cytophagia</taxon>
        <taxon>Cytophagales</taxon>
        <taxon>Cyclobacteriaceae</taxon>
        <taxon>Algoriphagus</taxon>
    </lineage>
</organism>
<gene>
    <name evidence="1" type="ORF">SAMN04488104_102722</name>
</gene>
<dbReference type="AlphaFoldDB" id="A0A1G6UBU7"/>
<sequence length="43" mass="5054">MGEIQAYRPEIGSKHWTKYGFAEIDSSYLGAKYALLRREKYEP</sequence>
<dbReference type="EMBL" id="FNAC01000027">
    <property type="protein sequence ID" value="SDD38055.1"/>
    <property type="molecule type" value="Genomic_DNA"/>
</dbReference>
<evidence type="ECO:0000313" key="2">
    <source>
        <dbReference type="Proteomes" id="UP000199060"/>
    </source>
</evidence>
<dbReference type="Proteomes" id="UP000199060">
    <property type="component" value="Unassembled WGS sequence"/>
</dbReference>
<proteinExistence type="predicted"/>
<name>A0A1G6UBU7_9BACT</name>
<accession>A0A1G6UBU7</accession>
<keyword evidence="2" id="KW-1185">Reference proteome</keyword>
<reference evidence="2" key="1">
    <citation type="submission" date="2016-10" db="EMBL/GenBank/DDBJ databases">
        <authorList>
            <person name="Varghese N."/>
            <person name="Submissions S."/>
        </authorList>
    </citation>
    <scope>NUCLEOTIDE SEQUENCE [LARGE SCALE GENOMIC DNA]</scope>
    <source>
        <strain evidence="2">DSM 23095</strain>
    </source>
</reference>